<dbReference type="AlphaFoldDB" id="X1NUZ4"/>
<feature type="non-terminal residue" evidence="1">
    <location>
        <position position="1"/>
    </location>
</feature>
<dbReference type="EMBL" id="BARV01028452">
    <property type="protein sequence ID" value="GAI34026.1"/>
    <property type="molecule type" value="Genomic_DNA"/>
</dbReference>
<proteinExistence type="predicted"/>
<name>X1NUZ4_9ZZZZ</name>
<accession>X1NUZ4</accession>
<evidence type="ECO:0000313" key="1">
    <source>
        <dbReference type="EMBL" id="GAI34026.1"/>
    </source>
</evidence>
<organism evidence="1">
    <name type="scientific">marine sediment metagenome</name>
    <dbReference type="NCBI Taxonomy" id="412755"/>
    <lineage>
        <taxon>unclassified sequences</taxon>
        <taxon>metagenomes</taxon>
        <taxon>ecological metagenomes</taxon>
    </lineage>
</organism>
<protein>
    <submittedName>
        <fullName evidence="1">Uncharacterized protein</fullName>
    </submittedName>
</protein>
<comment type="caution">
    <text evidence="1">The sequence shown here is derived from an EMBL/GenBank/DDBJ whole genome shotgun (WGS) entry which is preliminary data.</text>
</comment>
<gene>
    <name evidence="1" type="ORF">S06H3_45542</name>
</gene>
<reference evidence="1" key="1">
    <citation type="journal article" date="2014" name="Front. Microbiol.">
        <title>High frequency of phylogenetically diverse reductive dehalogenase-homologous genes in deep subseafloor sedimentary metagenomes.</title>
        <authorList>
            <person name="Kawai M."/>
            <person name="Futagami T."/>
            <person name="Toyoda A."/>
            <person name="Takaki Y."/>
            <person name="Nishi S."/>
            <person name="Hori S."/>
            <person name="Arai W."/>
            <person name="Tsubouchi T."/>
            <person name="Morono Y."/>
            <person name="Uchiyama I."/>
            <person name="Ito T."/>
            <person name="Fujiyama A."/>
            <person name="Inagaki F."/>
            <person name="Takami H."/>
        </authorList>
    </citation>
    <scope>NUCLEOTIDE SEQUENCE</scope>
    <source>
        <strain evidence="1">Expedition CK06-06</strain>
    </source>
</reference>
<sequence>HVALFMESFLDERETGKFLFLNRDCLELFEACSFEGIQEISLNMPSQIKSFRDVTYAKKKQILLDLKREIFVFRKVG</sequence>